<reference evidence="2" key="1">
    <citation type="journal article" date="2019" name="Int. J. Syst. Evol. Microbiol.">
        <title>The Global Catalogue of Microorganisms (GCM) 10K type strain sequencing project: providing services to taxonomists for standard genome sequencing and annotation.</title>
        <authorList>
            <consortium name="The Broad Institute Genomics Platform"/>
            <consortium name="The Broad Institute Genome Sequencing Center for Infectious Disease"/>
            <person name="Wu L."/>
            <person name="Ma J."/>
        </authorList>
    </citation>
    <scope>NUCLEOTIDE SEQUENCE [LARGE SCALE GENOMIC DNA]</scope>
    <source>
        <strain evidence="2">CGMCC 1.15923</strain>
    </source>
</reference>
<proteinExistence type="predicted"/>
<gene>
    <name evidence="1" type="ORF">GCM10011502_22500</name>
</gene>
<comment type="caution">
    <text evidence="1">The sequence shown here is derived from an EMBL/GenBank/DDBJ whole genome shotgun (WGS) entry which is preliminary data.</text>
</comment>
<evidence type="ECO:0000313" key="2">
    <source>
        <dbReference type="Proteomes" id="UP000646152"/>
    </source>
</evidence>
<protein>
    <submittedName>
        <fullName evidence="1">Uncharacterized protein</fullName>
    </submittedName>
</protein>
<dbReference type="Proteomes" id="UP000646152">
    <property type="component" value="Unassembled WGS sequence"/>
</dbReference>
<evidence type="ECO:0000313" key="1">
    <source>
        <dbReference type="EMBL" id="GGB48703.1"/>
    </source>
</evidence>
<organism evidence="1 2">
    <name type="scientific">Oceanisphaera marina</name>
    <dbReference type="NCBI Taxonomy" id="2017550"/>
    <lineage>
        <taxon>Bacteria</taxon>
        <taxon>Pseudomonadati</taxon>
        <taxon>Pseudomonadota</taxon>
        <taxon>Gammaproteobacteria</taxon>
        <taxon>Aeromonadales</taxon>
        <taxon>Aeromonadaceae</taxon>
        <taxon>Oceanisphaera</taxon>
    </lineage>
</organism>
<accession>A0ABQ1IQH3</accession>
<sequence>MKTLNVQSVRSSLIRLLNVTEKHSYPISERSEGLATMVITKALTDMAEADNKGIRLYAMSVATCVIWFLDTLEQPLDQAMASIDITRKKRALA</sequence>
<name>A0ABQ1IQH3_9GAMM</name>
<dbReference type="EMBL" id="BMKE01000018">
    <property type="protein sequence ID" value="GGB48703.1"/>
    <property type="molecule type" value="Genomic_DNA"/>
</dbReference>
<keyword evidence="2" id="KW-1185">Reference proteome</keyword>